<evidence type="ECO:0000313" key="3">
    <source>
        <dbReference type="Proteomes" id="UP000064967"/>
    </source>
</evidence>
<dbReference type="EMBL" id="CP012333">
    <property type="protein sequence ID" value="AKV03931.1"/>
    <property type="molecule type" value="Genomic_DNA"/>
</dbReference>
<evidence type="ECO:0000259" key="1">
    <source>
        <dbReference type="Pfam" id="PF07995"/>
    </source>
</evidence>
<dbReference type="InterPro" id="IPR011041">
    <property type="entry name" value="Quinoprot_gluc/sorb_DH_b-prop"/>
</dbReference>
<organism evidence="2 3">
    <name type="scientific">Labilithrix luteola</name>
    <dbReference type="NCBI Taxonomy" id="1391654"/>
    <lineage>
        <taxon>Bacteria</taxon>
        <taxon>Pseudomonadati</taxon>
        <taxon>Myxococcota</taxon>
        <taxon>Polyangia</taxon>
        <taxon>Polyangiales</taxon>
        <taxon>Labilitrichaceae</taxon>
        <taxon>Labilithrix</taxon>
    </lineage>
</organism>
<name>A0A0K1QDT1_9BACT</name>
<keyword evidence="3" id="KW-1185">Reference proteome</keyword>
<reference evidence="2 3" key="1">
    <citation type="submission" date="2015-08" db="EMBL/GenBank/DDBJ databases">
        <authorList>
            <person name="Babu N.S."/>
            <person name="Beckwith C.J."/>
            <person name="Beseler K.G."/>
            <person name="Brison A."/>
            <person name="Carone J.V."/>
            <person name="Caskin T.P."/>
            <person name="Diamond M."/>
            <person name="Durham M.E."/>
            <person name="Foxe J.M."/>
            <person name="Go M."/>
            <person name="Henderson B.A."/>
            <person name="Jones I.B."/>
            <person name="McGettigan J.A."/>
            <person name="Micheletti S.J."/>
            <person name="Nasrallah M.E."/>
            <person name="Ortiz D."/>
            <person name="Piller C.R."/>
            <person name="Privatt S.R."/>
            <person name="Schneider S.L."/>
            <person name="Sharp S."/>
            <person name="Smith T.C."/>
            <person name="Stanton J.D."/>
            <person name="Ullery H.E."/>
            <person name="Wilson R.J."/>
            <person name="Serrano M.G."/>
            <person name="Buck G."/>
            <person name="Lee V."/>
            <person name="Wang Y."/>
            <person name="Carvalho R."/>
            <person name="Voegtly L."/>
            <person name="Shi R."/>
            <person name="Duckworth R."/>
            <person name="Johnson A."/>
            <person name="Loviza R."/>
            <person name="Walstead R."/>
            <person name="Shah Z."/>
            <person name="Kiflezghi M."/>
            <person name="Wade K."/>
            <person name="Ball S.L."/>
            <person name="Bradley K.W."/>
            <person name="Asai D.J."/>
            <person name="Bowman C.A."/>
            <person name="Russell D.A."/>
            <person name="Pope W.H."/>
            <person name="Jacobs-Sera D."/>
            <person name="Hendrix R.W."/>
            <person name="Hatfull G.F."/>
        </authorList>
    </citation>
    <scope>NUCLEOTIDE SEQUENCE [LARGE SCALE GENOMIC DNA]</scope>
    <source>
        <strain evidence="2 3">DSM 27648</strain>
    </source>
</reference>
<dbReference type="KEGG" id="llu:AKJ09_10594"/>
<dbReference type="SUPFAM" id="SSF50952">
    <property type="entry name" value="Soluble quinoprotein glucose dehydrogenase"/>
    <property type="match status" value="1"/>
</dbReference>
<dbReference type="Gene3D" id="2.120.10.30">
    <property type="entry name" value="TolB, C-terminal domain"/>
    <property type="match status" value="1"/>
</dbReference>
<sequence>MKLTPAFPNLVFEAPVLMLQAPGDASRWYVVEQGVESGAAVKVFANDPNASSTSDFVRFAPGEVTLGKTQEGGLLGFAFHPDYANNGTVFMSYNGHSATSPVGMNSVVTRMKKAASGDILDRATEEVLVSNDGRKIEFDQPADEHKNCHLAFGKDGKLYIGFGDGGEDQGGNNAQDKSGFFAKIIRIDVGPTGPYTIPPDNPWVEQPLGVGELKETWAYGFRNPWRWSFDRQTGDLWLGDVGQDSWEEVDRVTKGGNYGWPITEGSHCVGSATCDKTGLQDPVVEYPHENADLAIIGGFVYRGTKIPSLVGSYVFADVVSGRISRIVYDPVTKAPSIEDIAVAGFTLSAMGEGVDGELYVVDYIGGTLHRIDPLPAGVNPVAEKLSATGCVNKDNPKEASDGMIPYAVNMPLWSDGADKRRWMAVPDGANVQVMPEGDWNFPIGSVLMKQFSLGGKLVETRFFVRHDDGDWAGYSYEWNDDQSDATLLHSLKTKAVGNQTWTFPGRSHCLQCHTDAAGNTLGLENGQLNGNLTYPNTNRISNQLSTLDHIGLLTSPIGDPAVAARYSTLESSDPIDMRARAYLHANCSGCHRPGGGVGGSSMDLRFSTPFASAGVCNGEPALGAFGIAGAKIVAPGAPAKSIISYRMHGTGALHMPPVATHLVHEQGAGLVDAWIQSLTACP</sequence>
<dbReference type="Proteomes" id="UP000064967">
    <property type="component" value="Chromosome"/>
</dbReference>
<dbReference type="STRING" id="1391654.AKJ09_10594"/>
<evidence type="ECO:0000313" key="2">
    <source>
        <dbReference type="EMBL" id="AKV03931.1"/>
    </source>
</evidence>
<accession>A0A0K1QDT1</accession>
<dbReference type="Pfam" id="PF07995">
    <property type="entry name" value="GSDH"/>
    <property type="match status" value="1"/>
</dbReference>
<dbReference type="PANTHER" id="PTHR19328:SF75">
    <property type="entry name" value="ALDOSE SUGAR DEHYDROGENASE YLII"/>
    <property type="match status" value="1"/>
</dbReference>
<dbReference type="InterPro" id="IPR011042">
    <property type="entry name" value="6-blade_b-propeller_TolB-like"/>
</dbReference>
<proteinExistence type="predicted"/>
<gene>
    <name evidence="2" type="ORF">AKJ09_10594</name>
</gene>
<dbReference type="InterPro" id="IPR012938">
    <property type="entry name" value="Glc/Sorbosone_DH"/>
</dbReference>
<protein>
    <recommendedName>
        <fullName evidence="1">Glucose/Sorbosone dehydrogenase domain-containing protein</fullName>
    </recommendedName>
</protein>
<dbReference type="PATRIC" id="fig|1391654.3.peg.10734"/>
<dbReference type="PANTHER" id="PTHR19328">
    <property type="entry name" value="HEDGEHOG-INTERACTING PROTEIN"/>
    <property type="match status" value="1"/>
</dbReference>
<dbReference type="AlphaFoldDB" id="A0A0K1QDT1"/>
<feature type="domain" description="Glucose/Sorbosone dehydrogenase" evidence="1">
    <location>
        <begin position="68"/>
        <end position="361"/>
    </location>
</feature>